<dbReference type="EMBL" id="RBAH01000036">
    <property type="protein sequence ID" value="RKN65757.1"/>
    <property type="molecule type" value="Genomic_DNA"/>
</dbReference>
<dbReference type="Pfam" id="PF13519">
    <property type="entry name" value="VWA_2"/>
    <property type="match status" value="1"/>
</dbReference>
<sequence>MKQIILITDGCSNVGISPVVAAAHARQSDIVVNVIGIVDGGDLGERGATEIAEIAKAGGGMSRLVTQYALAETVQMMTRQTVLRTIRQTVQQELKQIIGPGAALEQLPPGQRGAVVRMIDEWSETSSLRVALLIDTSASMAPKLKAVEEACRDLLASLRARKGVSEMAVFRFPGHAEVDLLADWTSDLAKTANMFYNLNMKGTTPTGPALLGAIRYVAQDTPAHSTLTDGAAIRGRDEERSYKPSDGDGIFSDYIV</sequence>
<keyword evidence="3" id="KW-1185">Reference proteome</keyword>
<dbReference type="Gene3D" id="3.40.50.410">
    <property type="entry name" value="von Willebrand factor, type A domain"/>
    <property type="match status" value="1"/>
</dbReference>
<reference evidence="2 3" key="1">
    <citation type="journal article" date="2007" name="Int. J. Syst. Evol. Microbiol.">
        <title>Paenibacillus ginsengarvi sp. nov., isolated from soil from ginseng cultivation.</title>
        <authorList>
            <person name="Yoon M.H."/>
            <person name="Ten L.N."/>
            <person name="Im W.T."/>
        </authorList>
    </citation>
    <scope>NUCLEOTIDE SEQUENCE [LARGE SCALE GENOMIC DNA]</scope>
    <source>
        <strain evidence="2 3">KCTC 13059</strain>
    </source>
</reference>
<feature type="domain" description="VWFA" evidence="1">
    <location>
        <begin position="130"/>
        <end position="221"/>
    </location>
</feature>
<name>A0A3B0B2C4_9BACL</name>
<dbReference type="Proteomes" id="UP000282311">
    <property type="component" value="Unassembled WGS sequence"/>
</dbReference>
<proteinExistence type="predicted"/>
<dbReference type="OrthoDB" id="2960279at2"/>
<comment type="caution">
    <text evidence="2">The sequence shown here is derived from an EMBL/GenBank/DDBJ whole genome shotgun (WGS) entry which is preliminary data.</text>
</comment>
<dbReference type="CDD" id="cd00198">
    <property type="entry name" value="vWFA"/>
    <property type="match status" value="1"/>
</dbReference>
<evidence type="ECO:0000313" key="3">
    <source>
        <dbReference type="Proteomes" id="UP000282311"/>
    </source>
</evidence>
<organism evidence="2 3">
    <name type="scientific">Paenibacillus ginsengarvi</name>
    <dbReference type="NCBI Taxonomy" id="400777"/>
    <lineage>
        <taxon>Bacteria</taxon>
        <taxon>Bacillati</taxon>
        <taxon>Bacillota</taxon>
        <taxon>Bacilli</taxon>
        <taxon>Bacillales</taxon>
        <taxon>Paenibacillaceae</taxon>
        <taxon>Paenibacillus</taxon>
    </lineage>
</organism>
<dbReference type="RefSeq" id="WP_120751373.1">
    <property type="nucleotide sequence ID" value="NZ_RBAH01000036.1"/>
</dbReference>
<dbReference type="InterPro" id="IPR036465">
    <property type="entry name" value="vWFA_dom_sf"/>
</dbReference>
<protein>
    <submittedName>
        <fullName evidence="2">VWA domain-containing protein</fullName>
    </submittedName>
</protein>
<evidence type="ECO:0000259" key="1">
    <source>
        <dbReference type="Pfam" id="PF13519"/>
    </source>
</evidence>
<evidence type="ECO:0000313" key="2">
    <source>
        <dbReference type="EMBL" id="RKN65757.1"/>
    </source>
</evidence>
<dbReference type="InterPro" id="IPR002035">
    <property type="entry name" value="VWF_A"/>
</dbReference>
<dbReference type="AlphaFoldDB" id="A0A3B0B2C4"/>
<dbReference type="SUPFAM" id="SSF53300">
    <property type="entry name" value="vWA-like"/>
    <property type="match status" value="2"/>
</dbReference>
<accession>A0A3B0B2C4</accession>
<gene>
    <name evidence="2" type="ORF">D7M11_32105</name>
</gene>